<keyword evidence="1" id="KW-0378">Hydrolase</keyword>
<comment type="caution">
    <text evidence="1">The sequence shown here is derived from an EMBL/GenBank/DDBJ whole genome shotgun (WGS) entry which is preliminary data.</text>
</comment>
<protein>
    <submittedName>
        <fullName evidence="1">Cof-type HAD-IIB family hydrolase</fullName>
    </submittedName>
</protein>
<dbReference type="InterPro" id="IPR006379">
    <property type="entry name" value="HAD-SF_hydro_IIB"/>
</dbReference>
<dbReference type="EMBL" id="JBJHZY010000001">
    <property type="protein sequence ID" value="MFL0266966.1"/>
    <property type="molecule type" value="Genomic_DNA"/>
</dbReference>
<dbReference type="NCBIfam" id="TIGR01484">
    <property type="entry name" value="HAD-SF-IIB"/>
    <property type="match status" value="1"/>
</dbReference>
<accession>A0ABW8TR14</accession>
<dbReference type="InterPro" id="IPR036412">
    <property type="entry name" value="HAD-like_sf"/>
</dbReference>
<dbReference type="InterPro" id="IPR000150">
    <property type="entry name" value="Cof"/>
</dbReference>
<dbReference type="Gene3D" id="3.30.1240.10">
    <property type="match status" value="1"/>
</dbReference>
<dbReference type="InterPro" id="IPR023214">
    <property type="entry name" value="HAD_sf"/>
</dbReference>
<keyword evidence="2" id="KW-1185">Reference proteome</keyword>
<dbReference type="SFLD" id="SFLDS00003">
    <property type="entry name" value="Haloacid_Dehalogenase"/>
    <property type="match status" value="1"/>
</dbReference>
<dbReference type="Pfam" id="PF08282">
    <property type="entry name" value="Hydrolase_3"/>
    <property type="match status" value="1"/>
</dbReference>
<name>A0ABW8TR14_9CLOT</name>
<reference evidence="1 2" key="1">
    <citation type="submission" date="2024-11" db="EMBL/GenBank/DDBJ databases">
        <authorList>
            <person name="Heng Y.C."/>
            <person name="Lim A.C.H."/>
            <person name="Lee J.K.Y."/>
            <person name="Kittelmann S."/>
        </authorList>
    </citation>
    <scope>NUCLEOTIDE SEQUENCE [LARGE SCALE GENOMIC DNA]</scope>
    <source>
        <strain evidence="1 2">WILCCON 0202</strain>
    </source>
</reference>
<dbReference type="GO" id="GO:0016787">
    <property type="term" value="F:hydrolase activity"/>
    <property type="evidence" value="ECO:0007669"/>
    <property type="project" value="UniProtKB-KW"/>
</dbReference>
<dbReference type="PANTHER" id="PTHR10000:SF25">
    <property type="entry name" value="PHOSPHATASE YKRA-RELATED"/>
    <property type="match status" value="1"/>
</dbReference>
<dbReference type="NCBIfam" id="TIGR00099">
    <property type="entry name" value="Cof-subfamily"/>
    <property type="match status" value="1"/>
</dbReference>
<dbReference type="SUPFAM" id="SSF56784">
    <property type="entry name" value="HAD-like"/>
    <property type="match status" value="1"/>
</dbReference>
<gene>
    <name evidence="1" type="ORF">ACJDUH_02535</name>
</gene>
<sequence length="265" mass="29941">MGKKAVFFDVDGTLIDCVNGMNYVLDSTKEAINKIKRNGDLAVLATGRPKSFLYDEITKLDFDAYITSNGAYVELDGKAIYNRTIDKETIDKVISMCQVENMDYVFEGQELSYFSDFNSKNIKQLVSAFSIQKRCLTDKAESKDISANKMVLIFDNERQKEISFELLKDQFTFMRHPGENSYDIYFKDCTKADGIKRLIDYLNIKLEDTFAFGDGINDIEMLQTVGCGIAMGNANEKLKKVANLVTDDVFSHGIYNALISLQLIA</sequence>
<dbReference type="PANTHER" id="PTHR10000">
    <property type="entry name" value="PHOSPHOSERINE PHOSPHATASE"/>
    <property type="match status" value="1"/>
</dbReference>
<dbReference type="Gene3D" id="3.40.50.1000">
    <property type="entry name" value="HAD superfamily/HAD-like"/>
    <property type="match status" value="1"/>
</dbReference>
<dbReference type="Proteomes" id="UP001623661">
    <property type="component" value="Unassembled WGS sequence"/>
</dbReference>
<evidence type="ECO:0000313" key="2">
    <source>
        <dbReference type="Proteomes" id="UP001623661"/>
    </source>
</evidence>
<organism evidence="1 2">
    <name type="scientific">Candidatus Clostridium radicumherbarum</name>
    <dbReference type="NCBI Taxonomy" id="3381662"/>
    <lineage>
        <taxon>Bacteria</taxon>
        <taxon>Bacillati</taxon>
        <taxon>Bacillota</taxon>
        <taxon>Clostridia</taxon>
        <taxon>Eubacteriales</taxon>
        <taxon>Clostridiaceae</taxon>
        <taxon>Clostridium</taxon>
    </lineage>
</organism>
<dbReference type="PROSITE" id="PS01229">
    <property type="entry name" value="COF_2"/>
    <property type="match status" value="1"/>
</dbReference>
<evidence type="ECO:0000313" key="1">
    <source>
        <dbReference type="EMBL" id="MFL0266966.1"/>
    </source>
</evidence>
<dbReference type="SFLD" id="SFLDG01140">
    <property type="entry name" value="C2.B:_Phosphomannomutase_and_P"/>
    <property type="match status" value="1"/>
</dbReference>
<proteinExistence type="predicted"/>
<dbReference type="RefSeq" id="WP_406763580.1">
    <property type="nucleotide sequence ID" value="NZ_JBJHZY010000001.1"/>
</dbReference>